<proteinExistence type="predicted"/>
<evidence type="ECO:0000313" key="4">
    <source>
        <dbReference type="Proteomes" id="UP000054007"/>
    </source>
</evidence>
<evidence type="ECO:0000313" key="3">
    <source>
        <dbReference type="EMBL" id="KIY61346.1"/>
    </source>
</evidence>
<protein>
    <submittedName>
        <fullName evidence="3">Uncharacterized protein</fullName>
    </submittedName>
</protein>
<dbReference type="Proteomes" id="UP000054007">
    <property type="component" value="Unassembled WGS sequence"/>
</dbReference>
<name>A0A0D7AVP3_9AGAR</name>
<evidence type="ECO:0000256" key="2">
    <source>
        <dbReference type="SAM" id="MobiDB-lite"/>
    </source>
</evidence>
<gene>
    <name evidence="3" type="ORF">CYLTODRAFT_427579</name>
</gene>
<organism evidence="3 4">
    <name type="scientific">Cylindrobasidium torrendii FP15055 ss-10</name>
    <dbReference type="NCBI Taxonomy" id="1314674"/>
    <lineage>
        <taxon>Eukaryota</taxon>
        <taxon>Fungi</taxon>
        <taxon>Dikarya</taxon>
        <taxon>Basidiomycota</taxon>
        <taxon>Agaricomycotina</taxon>
        <taxon>Agaricomycetes</taxon>
        <taxon>Agaricomycetidae</taxon>
        <taxon>Agaricales</taxon>
        <taxon>Marasmiineae</taxon>
        <taxon>Physalacriaceae</taxon>
        <taxon>Cylindrobasidium</taxon>
    </lineage>
</organism>
<reference evidence="3 4" key="1">
    <citation type="journal article" date="2015" name="Fungal Genet. Biol.">
        <title>Evolution of novel wood decay mechanisms in Agaricales revealed by the genome sequences of Fistulina hepatica and Cylindrobasidium torrendii.</title>
        <authorList>
            <person name="Floudas D."/>
            <person name="Held B.W."/>
            <person name="Riley R."/>
            <person name="Nagy L.G."/>
            <person name="Koehler G."/>
            <person name="Ransdell A.S."/>
            <person name="Younus H."/>
            <person name="Chow J."/>
            <person name="Chiniquy J."/>
            <person name="Lipzen A."/>
            <person name="Tritt A."/>
            <person name="Sun H."/>
            <person name="Haridas S."/>
            <person name="LaButti K."/>
            <person name="Ohm R.A."/>
            <person name="Kues U."/>
            <person name="Blanchette R.A."/>
            <person name="Grigoriev I.V."/>
            <person name="Minto R.E."/>
            <person name="Hibbett D.S."/>
        </authorList>
    </citation>
    <scope>NUCLEOTIDE SEQUENCE [LARGE SCALE GENOMIC DNA]</scope>
    <source>
        <strain evidence="3 4">FP15055 ss-10</strain>
    </source>
</reference>
<dbReference type="AlphaFoldDB" id="A0A0D7AVP3"/>
<accession>A0A0D7AVP3</accession>
<feature type="region of interest" description="Disordered" evidence="2">
    <location>
        <begin position="1"/>
        <end position="25"/>
    </location>
</feature>
<sequence length="158" mass="17621">MTSTLPPTAPPSGNAPRADATAQTRETASLFKHCVSTMAEMLEGSRMEILETTESELALTNDAIREETNNIYAELNALRTMSEEQDTLRQQLVREMAELREELRVIGEEQEMLRVHGPTEIKMDLGNLGMVEVLTTTPGDKRVRMHPLDGTIHANITM</sequence>
<feature type="coiled-coil region" evidence="1">
    <location>
        <begin position="50"/>
        <end position="109"/>
    </location>
</feature>
<evidence type="ECO:0000256" key="1">
    <source>
        <dbReference type="SAM" id="Coils"/>
    </source>
</evidence>
<dbReference type="EMBL" id="KN880969">
    <property type="protein sequence ID" value="KIY61346.1"/>
    <property type="molecule type" value="Genomic_DNA"/>
</dbReference>
<keyword evidence="4" id="KW-1185">Reference proteome</keyword>
<keyword evidence="1" id="KW-0175">Coiled coil</keyword>